<dbReference type="SUPFAM" id="SSF56349">
    <property type="entry name" value="DNA breaking-rejoining enzymes"/>
    <property type="match status" value="1"/>
</dbReference>
<sequence length="1106" mass="124096">MHGHDPCSRGFFPWERGRNSKFIRYYVWQKGAHSTLPARAGSDDTSLFPAALPYPEAFSAEGKAVVGHERITLFAKAFLNFWVCWSNFVVLGCPDCRNATEARVGYKQLEDVRSCADGLLGEVKEFVKDLFCVEVMQMEGGRQTLEEALQMLQVSHACYGAPVTSAKAVLEKVSAAIPVQAERVAIPEKAGLVDPLAWLPPHRKAVLSDLSRLRRPEHLWREVVPACHRVPVSEEARLMAKLLANGMVSIFPESDLPKDSQGRLLTGGFFCVKKNSSEDRLIFDRRPENATMDRLDWAKLPAGACFCRVLLEPDEFLRGSGDDLRNFYYSLRLPENWKKYNAVGRRLPSFLVKQYGGDPNVPHRAVMRVLGMGDTNACDIAQGMHEFVLEQFGLLGSEYKLVYGQHVPQGNLLEGVYLDDLLVVHKVKEVAPIPLHSPFVAPVPQDTDPDVVHVAAAEAAYAAAGLERATHKSFRFQTSFKAWGAELEGVKGTVGAPLAMKQQVWWLWNRVVCLGEATKCILQKLLGYTCFIFQYRREYFSLMHHIFKFVDGMADDSVMRIPSHILDEIRSIQVHFPFAKWNMRRWLDQSILATDATPTSAGATRALASARLAQELWKRSEIRGEAVRLDRSDGGVELGGPEEPKEPSRFGSAIAECLPWTVTASYTFRQTSHINLQECRALKKEIIRASADPSKKGSVQICLNDSRVVVGAFAKGRSSSFKLNGTLRGLLPYLTVSNIALALLWVETESNPADYPSSFKPLLRRHTPPKWMWKYDLQWCFPPGLEVFPGARCLTEACLKGGIPMHRAVDDLWGLDVFDSWIDELILSGRVGFVWLAPPCSGRELGDALWKRALALAQLAISVLYGLFVFGLREGWREDGFLRAQIWGCVLALWLGFACLLRPGEILQLRVRDVSFSTASSSTLFDPGMVLVVRTPKTRRVWHKQFVLCSDVRLERWLRWWLQGLSPRAPLFPFSRYIWTKHFTHLLQQLGLQDIGYTLGSVRAGGATHHFRQHANLGQLQFLGRWSSASTMQFYLQEAFSAHVEARFSAATLEKLNLLNQHSFLLSSPPIQSLFSLFGAGAHVRARRDRPAGSLDSSSEGGSQRR</sequence>
<dbReference type="InterPro" id="IPR011010">
    <property type="entry name" value="DNA_brk_join_enz"/>
</dbReference>
<comment type="caution">
    <text evidence="3">The sequence shown here is derived from an EMBL/GenBank/DDBJ whole genome shotgun (WGS) entry which is preliminary data.</text>
</comment>
<evidence type="ECO:0000313" key="4">
    <source>
        <dbReference type="Proteomes" id="UP001642464"/>
    </source>
</evidence>
<evidence type="ECO:0000259" key="2">
    <source>
        <dbReference type="PROSITE" id="PS51898"/>
    </source>
</evidence>
<dbReference type="Gene3D" id="1.10.443.10">
    <property type="entry name" value="Intergrase catalytic core"/>
    <property type="match status" value="1"/>
</dbReference>
<dbReference type="EMBL" id="CAXAMM010025113">
    <property type="protein sequence ID" value="CAK9056494.1"/>
    <property type="molecule type" value="Genomic_DNA"/>
</dbReference>
<dbReference type="PROSITE" id="PS51898">
    <property type="entry name" value="TYR_RECOMBINASE"/>
    <property type="match status" value="1"/>
</dbReference>
<feature type="domain" description="Tyr recombinase" evidence="2">
    <location>
        <begin position="866"/>
        <end position="1049"/>
    </location>
</feature>
<evidence type="ECO:0000256" key="1">
    <source>
        <dbReference type="ARBA" id="ARBA00023172"/>
    </source>
</evidence>
<organism evidence="3 4">
    <name type="scientific">Durusdinium trenchii</name>
    <dbReference type="NCBI Taxonomy" id="1381693"/>
    <lineage>
        <taxon>Eukaryota</taxon>
        <taxon>Sar</taxon>
        <taxon>Alveolata</taxon>
        <taxon>Dinophyceae</taxon>
        <taxon>Suessiales</taxon>
        <taxon>Symbiodiniaceae</taxon>
        <taxon>Durusdinium</taxon>
    </lineage>
</organism>
<evidence type="ECO:0000313" key="3">
    <source>
        <dbReference type="EMBL" id="CAK9056494.1"/>
    </source>
</evidence>
<dbReference type="InterPro" id="IPR002104">
    <property type="entry name" value="Integrase_catalytic"/>
</dbReference>
<reference evidence="3 4" key="1">
    <citation type="submission" date="2024-02" db="EMBL/GenBank/DDBJ databases">
        <authorList>
            <person name="Chen Y."/>
            <person name="Shah S."/>
            <person name="Dougan E. K."/>
            <person name="Thang M."/>
            <person name="Chan C."/>
        </authorList>
    </citation>
    <scope>NUCLEOTIDE SEQUENCE [LARGE SCALE GENOMIC DNA]</scope>
</reference>
<gene>
    <name evidence="3" type="ORF">SCF082_LOCUS30435</name>
</gene>
<proteinExistence type="predicted"/>
<keyword evidence="4" id="KW-1185">Reference proteome</keyword>
<protein>
    <recommendedName>
        <fullName evidence="2">Tyr recombinase domain-containing protein</fullName>
    </recommendedName>
</protein>
<dbReference type="InterPro" id="IPR013762">
    <property type="entry name" value="Integrase-like_cat_sf"/>
</dbReference>
<dbReference type="Proteomes" id="UP001642464">
    <property type="component" value="Unassembled WGS sequence"/>
</dbReference>
<keyword evidence="1" id="KW-0233">DNA recombination</keyword>
<name>A0ABP0N0L4_9DINO</name>
<accession>A0ABP0N0L4</accession>